<dbReference type="RefSeq" id="WP_019050309.1">
    <property type="nucleotide sequence ID" value="NZ_BAFO02000019.1"/>
</dbReference>
<name>U5E7R1_NOCAS</name>
<evidence type="ECO:0000313" key="3">
    <source>
        <dbReference type="Proteomes" id="UP000017048"/>
    </source>
</evidence>
<dbReference type="PANTHER" id="PTHR43539:SF78">
    <property type="entry name" value="FLAVIN-CONTAINING MONOOXYGENASE"/>
    <property type="match status" value="1"/>
</dbReference>
<dbReference type="GeneID" id="91518254"/>
<evidence type="ECO:0000256" key="1">
    <source>
        <dbReference type="ARBA" id="ARBA00023002"/>
    </source>
</evidence>
<keyword evidence="3" id="KW-1185">Reference proteome</keyword>
<evidence type="ECO:0000313" key="2">
    <source>
        <dbReference type="EMBL" id="GAD83350.1"/>
    </source>
</evidence>
<accession>U5E7R1</accession>
<dbReference type="STRING" id="1824.SAMN05444423_10824"/>
<dbReference type="OrthoDB" id="7279140at2"/>
<keyword evidence="1" id="KW-0560">Oxidoreductase</keyword>
<reference evidence="2 3" key="1">
    <citation type="journal article" date="2014" name="BMC Genomics">
        <title>Genome based analysis of type-I polyketide synthase and nonribosomal peptide synthetase gene clusters in seven strains of five representative Nocardia species.</title>
        <authorList>
            <person name="Komaki H."/>
            <person name="Ichikawa N."/>
            <person name="Hosoyama A."/>
            <person name="Takahashi-Nakaguchi A."/>
            <person name="Matsuzawa T."/>
            <person name="Suzuki K."/>
            <person name="Fujita N."/>
            <person name="Gonoi T."/>
        </authorList>
    </citation>
    <scope>NUCLEOTIDE SEQUENCE [LARGE SCALE GENOMIC DNA]</scope>
    <source>
        <strain evidence="2 3">NBRC 15531</strain>
    </source>
</reference>
<protein>
    <recommendedName>
        <fullName evidence="4">Oxidoreductase</fullName>
    </recommendedName>
</protein>
<evidence type="ECO:0008006" key="4">
    <source>
        <dbReference type="Google" id="ProtNLM"/>
    </source>
</evidence>
<dbReference type="GO" id="GO:0050660">
    <property type="term" value="F:flavin adenine dinucleotide binding"/>
    <property type="evidence" value="ECO:0007669"/>
    <property type="project" value="TreeGrafter"/>
</dbReference>
<gene>
    <name evidence="2" type="ORF">NCAST_19_00520</name>
</gene>
<dbReference type="InterPro" id="IPR050982">
    <property type="entry name" value="Auxin_biosynth/cation_transpt"/>
</dbReference>
<dbReference type="SUPFAM" id="SSF51905">
    <property type="entry name" value="FAD/NAD(P)-binding domain"/>
    <property type="match status" value="1"/>
</dbReference>
<dbReference type="Pfam" id="PF13450">
    <property type="entry name" value="NAD_binding_8"/>
    <property type="match status" value="1"/>
</dbReference>
<dbReference type="GO" id="GO:0004497">
    <property type="term" value="F:monooxygenase activity"/>
    <property type="evidence" value="ECO:0007669"/>
    <property type="project" value="TreeGrafter"/>
</dbReference>
<comment type="caution">
    <text evidence="2">The sequence shown here is derived from an EMBL/GenBank/DDBJ whole genome shotgun (WGS) entry which is preliminary data.</text>
</comment>
<dbReference type="eggNOG" id="COG0492">
    <property type="taxonomic scope" value="Bacteria"/>
</dbReference>
<dbReference type="PANTHER" id="PTHR43539">
    <property type="entry name" value="FLAVIN-BINDING MONOOXYGENASE-LIKE PROTEIN (AFU_ORTHOLOGUE AFUA_4G09220)"/>
    <property type="match status" value="1"/>
</dbReference>
<dbReference type="PRINTS" id="PR00368">
    <property type="entry name" value="FADPNR"/>
</dbReference>
<dbReference type="Gene3D" id="3.50.50.60">
    <property type="entry name" value="FAD/NAD(P)-binding domain"/>
    <property type="match status" value="1"/>
</dbReference>
<sequence length="442" mass="46612">MTDLPVVAVGAGPVGLAAAAELRERGIDVVVLERGAHAGAAIAQWNHVRLFSRWAELIAPAARRLLDHGDWNAPADEDYPTGQDWVRDYLLPLSEALGDTVRYDTEVVGLARRGRDRVVDAGRDSEPLSIHLRRTDGSEDRITARAVIDASGTWGAPNPLGGEGLPALGERGTDAVTYRVPDVDAEHTGRYAGTHTVIAGSGHSALTAIVALSQVADKQQGTRLTWVLRRGNTEATFGGGEADELPARGALGLRARKAVEDGLLEVVTGFRTAAIEPGTVGRVTLIADDGRRIDNVDNVVALTGFRPELGWLSEVRLELDPVLQAPVRLAPLIDPNVHSCGTVYPHGVAELTHPEPSVYLVGMKSYGRAPTFLAMTGYEQVRSIAAELAGDHESAARVELTLPETGVCGGAGVFDDPDAGSSGGCCSPAPEVLTLTVPAVSR</sequence>
<dbReference type="AlphaFoldDB" id="U5E7R1"/>
<dbReference type="EMBL" id="BAFO02000019">
    <property type="protein sequence ID" value="GAD83350.1"/>
    <property type="molecule type" value="Genomic_DNA"/>
</dbReference>
<proteinExistence type="predicted"/>
<dbReference type="InterPro" id="IPR036188">
    <property type="entry name" value="FAD/NAD-bd_sf"/>
</dbReference>
<organism evidence="2 3">
    <name type="scientific">Nocardia asteroides NBRC 15531</name>
    <dbReference type="NCBI Taxonomy" id="1110697"/>
    <lineage>
        <taxon>Bacteria</taxon>
        <taxon>Bacillati</taxon>
        <taxon>Actinomycetota</taxon>
        <taxon>Actinomycetes</taxon>
        <taxon>Mycobacteriales</taxon>
        <taxon>Nocardiaceae</taxon>
        <taxon>Nocardia</taxon>
    </lineage>
</organism>
<dbReference type="Proteomes" id="UP000017048">
    <property type="component" value="Unassembled WGS sequence"/>
</dbReference>